<proteinExistence type="predicted"/>
<name>A0AAV2PP77_MEGNR</name>
<protein>
    <recommendedName>
        <fullName evidence="3">DUF4430 domain-containing protein</fullName>
    </recommendedName>
</protein>
<dbReference type="Proteomes" id="UP001497623">
    <property type="component" value="Unassembled WGS sequence"/>
</dbReference>
<accession>A0AAV2PP77</accession>
<dbReference type="GO" id="GO:0015889">
    <property type="term" value="P:cobalamin transport"/>
    <property type="evidence" value="ECO:0007669"/>
    <property type="project" value="TreeGrafter"/>
</dbReference>
<dbReference type="PANTHER" id="PTHR10559">
    <property type="entry name" value="TRANSCOBALAMIN-1/GASTRIC INTRINSIC FACTOR"/>
    <property type="match status" value="1"/>
</dbReference>
<dbReference type="PANTHER" id="PTHR10559:SF18">
    <property type="entry name" value="TRANSCOBALAMIN II"/>
    <property type="match status" value="1"/>
</dbReference>
<reference evidence="1 2" key="1">
    <citation type="submission" date="2024-05" db="EMBL/GenBank/DDBJ databases">
        <authorList>
            <person name="Wallberg A."/>
        </authorList>
    </citation>
    <scope>NUCLEOTIDE SEQUENCE [LARGE SCALE GENOMIC DNA]</scope>
</reference>
<dbReference type="GO" id="GO:0005615">
    <property type="term" value="C:extracellular space"/>
    <property type="evidence" value="ECO:0007669"/>
    <property type="project" value="TreeGrafter"/>
</dbReference>
<dbReference type="InterPro" id="IPR051588">
    <property type="entry name" value="Cobalamin_Transport"/>
</dbReference>
<evidence type="ECO:0000313" key="1">
    <source>
        <dbReference type="EMBL" id="CAL4062851.1"/>
    </source>
</evidence>
<dbReference type="Gene3D" id="2.170.130.30">
    <property type="match status" value="1"/>
</dbReference>
<dbReference type="GO" id="GO:0031419">
    <property type="term" value="F:cobalamin binding"/>
    <property type="evidence" value="ECO:0007669"/>
    <property type="project" value="TreeGrafter"/>
</dbReference>
<sequence length="176" mass="19848">MGLVDISSWFTGPAKVCNYFGDPAVKTISRKTNNNLHSKNDKIQVTYSVKPSKNTISTTNLRVPPQTSLFDIMKIAQEEDYDAFKFNYTMYSFGAKDGATDGAYINSIGGVAEEISNGSGWVWMFYNCNHYLGAAQYDDDLNGCTLSKNGVSITYPKDGDIWLFHYEHRNWNDTHH</sequence>
<comment type="caution">
    <text evidence="1">The sequence shown here is derived from an EMBL/GenBank/DDBJ whole genome shotgun (WGS) entry which is preliminary data.</text>
</comment>
<dbReference type="AlphaFoldDB" id="A0AAV2PP77"/>
<evidence type="ECO:0000313" key="2">
    <source>
        <dbReference type="Proteomes" id="UP001497623"/>
    </source>
</evidence>
<organism evidence="1 2">
    <name type="scientific">Meganyctiphanes norvegica</name>
    <name type="common">Northern krill</name>
    <name type="synonym">Thysanopoda norvegica</name>
    <dbReference type="NCBI Taxonomy" id="48144"/>
    <lineage>
        <taxon>Eukaryota</taxon>
        <taxon>Metazoa</taxon>
        <taxon>Ecdysozoa</taxon>
        <taxon>Arthropoda</taxon>
        <taxon>Crustacea</taxon>
        <taxon>Multicrustacea</taxon>
        <taxon>Malacostraca</taxon>
        <taxon>Eumalacostraca</taxon>
        <taxon>Eucarida</taxon>
        <taxon>Euphausiacea</taxon>
        <taxon>Euphausiidae</taxon>
        <taxon>Meganyctiphanes</taxon>
    </lineage>
</organism>
<gene>
    <name evidence="1" type="ORF">MNOR_LOCUS2892</name>
</gene>
<dbReference type="EMBL" id="CAXKWB010000934">
    <property type="protein sequence ID" value="CAL4062851.1"/>
    <property type="molecule type" value="Genomic_DNA"/>
</dbReference>
<keyword evidence="2" id="KW-1185">Reference proteome</keyword>
<evidence type="ECO:0008006" key="3">
    <source>
        <dbReference type="Google" id="ProtNLM"/>
    </source>
</evidence>